<dbReference type="InterPro" id="IPR010266">
    <property type="entry name" value="NnrS"/>
</dbReference>
<keyword evidence="1" id="KW-1133">Transmembrane helix</keyword>
<accession>A0A2A4X2D0</accession>
<feature type="transmembrane region" description="Helical" evidence="1">
    <location>
        <begin position="29"/>
        <end position="48"/>
    </location>
</feature>
<keyword evidence="1" id="KW-0812">Transmembrane</keyword>
<comment type="caution">
    <text evidence="2">The sequence shown here is derived from an EMBL/GenBank/DDBJ whole genome shotgun (WGS) entry which is preliminary data.</text>
</comment>
<dbReference type="AlphaFoldDB" id="A0A2A4X2D0"/>
<name>A0A2A4X2D0_UNCAE</name>
<sequence>MIFGYTIAVIAGFLLTAVRNWTGLETAKGYGLFALALLWMLGRVLPLFPVPPLLVAIVDLSFLPFLALVIGIPIVKSKNYRNLFFIPIFMIFIVLS</sequence>
<feature type="transmembrane region" description="Helical" evidence="1">
    <location>
        <begin position="54"/>
        <end position="72"/>
    </location>
</feature>
<gene>
    <name evidence="2" type="ORF">COB21_04720</name>
</gene>
<evidence type="ECO:0000313" key="2">
    <source>
        <dbReference type="EMBL" id="PCI76215.1"/>
    </source>
</evidence>
<reference evidence="3" key="1">
    <citation type="submission" date="2017-08" db="EMBL/GenBank/DDBJ databases">
        <title>A dynamic microbial community with high functional redundancy inhabits the cold, oxic subseafloor aquifer.</title>
        <authorList>
            <person name="Tully B.J."/>
            <person name="Wheat C.G."/>
            <person name="Glazer B.T."/>
            <person name="Huber J.A."/>
        </authorList>
    </citation>
    <scope>NUCLEOTIDE SEQUENCE [LARGE SCALE GENOMIC DNA]</scope>
</reference>
<evidence type="ECO:0000313" key="3">
    <source>
        <dbReference type="Proteomes" id="UP000218775"/>
    </source>
</evidence>
<keyword evidence="1" id="KW-0472">Membrane</keyword>
<dbReference type="EMBL" id="NVUK01000032">
    <property type="protein sequence ID" value="PCI76215.1"/>
    <property type="molecule type" value="Genomic_DNA"/>
</dbReference>
<organism evidence="2 3">
    <name type="scientific">Aerophobetes bacterium</name>
    <dbReference type="NCBI Taxonomy" id="2030807"/>
    <lineage>
        <taxon>Bacteria</taxon>
        <taxon>Candidatus Aerophobota</taxon>
    </lineage>
</organism>
<feature type="transmembrane region" description="Helical" evidence="1">
    <location>
        <begin position="6"/>
        <end position="22"/>
    </location>
</feature>
<dbReference type="Pfam" id="PF05940">
    <property type="entry name" value="NnrS"/>
    <property type="match status" value="1"/>
</dbReference>
<evidence type="ECO:0000256" key="1">
    <source>
        <dbReference type="SAM" id="Phobius"/>
    </source>
</evidence>
<proteinExistence type="predicted"/>
<protein>
    <submittedName>
        <fullName evidence="2">Uncharacterized protein</fullName>
    </submittedName>
</protein>
<dbReference type="Proteomes" id="UP000218775">
    <property type="component" value="Unassembled WGS sequence"/>
</dbReference>